<dbReference type="PROSITE" id="PS50928">
    <property type="entry name" value="ABC_TM1"/>
    <property type="match status" value="1"/>
</dbReference>
<reference evidence="10 11" key="1">
    <citation type="submission" date="2019-02" db="EMBL/GenBank/DDBJ databases">
        <title>Complete Genome Sequence and Methylome Analysis of Brevibacterium luteolum NEB1784.</title>
        <authorList>
            <person name="Fomenkov A."/>
            <person name="Roberts R.J."/>
        </authorList>
    </citation>
    <scope>NUCLEOTIDE SEQUENCE [LARGE SCALE GENOMIC DNA]</scope>
    <source>
        <strain evidence="10 11">NEB1784</strain>
    </source>
</reference>
<protein>
    <submittedName>
        <fullName evidence="10">ABC transporter permease</fullName>
    </submittedName>
</protein>
<dbReference type="InterPro" id="IPR035906">
    <property type="entry name" value="MetI-like_sf"/>
</dbReference>
<dbReference type="CDD" id="cd06261">
    <property type="entry name" value="TM_PBP2"/>
    <property type="match status" value="1"/>
</dbReference>
<dbReference type="PANTHER" id="PTHR43163">
    <property type="entry name" value="DIPEPTIDE TRANSPORT SYSTEM PERMEASE PROTEIN DPPB-RELATED"/>
    <property type="match status" value="1"/>
</dbReference>
<dbReference type="InterPro" id="IPR000515">
    <property type="entry name" value="MetI-like"/>
</dbReference>
<dbReference type="Pfam" id="PF19300">
    <property type="entry name" value="BPD_transp_1_N"/>
    <property type="match status" value="1"/>
</dbReference>
<comment type="subcellular location">
    <subcellularLocation>
        <location evidence="1 7">Cell membrane</location>
        <topology evidence="1 7">Multi-pass membrane protein</topology>
    </subcellularLocation>
</comment>
<evidence type="ECO:0000313" key="10">
    <source>
        <dbReference type="EMBL" id="QIN29043.1"/>
    </source>
</evidence>
<dbReference type="GO" id="GO:0005886">
    <property type="term" value="C:plasma membrane"/>
    <property type="evidence" value="ECO:0007669"/>
    <property type="project" value="UniProtKB-SubCell"/>
</dbReference>
<comment type="similarity">
    <text evidence="7">Belongs to the binding-protein-dependent transport system permease family.</text>
</comment>
<dbReference type="GO" id="GO:0055085">
    <property type="term" value="P:transmembrane transport"/>
    <property type="evidence" value="ECO:0007669"/>
    <property type="project" value="InterPro"/>
</dbReference>
<keyword evidence="5 7" id="KW-1133">Transmembrane helix</keyword>
<dbReference type="InterPro" id="IPR045621">
    <property type="entry name" value="BPD_transp_1_N"/>
</dbReference>
<evidence type="ECO:0000256" key="2">
    <source>
        <dbReference type="ARBA" id="ARBA00022448"/>
    </source>
</evidence>
<dbReference type="RefSeq" id="WP_165883477.1">
    <property type="nucleotide sequence ID" value="NZ_CP035810.1"/>
</dbReference>
<evidence type="ECO:0000256" key="1">
    <source>
        <dbReference type="ARBA" id="ARBA00004651"/>
    </source>
</evidence>
<dbReference type="Proteomes" id="UP000501518">
    <property type="component" value="Chromosome"/>
</dbReference>
<feature type="transmembrane region" description="Helical" evidence="7">
    <location>
        <begin position="181"/>
        <end position="208"/>
    </location>
</feature>
<proteinExistence type="inferred from homology"/>
<sequence length="360" mass="38856">MSDPNTHGSSTAPEAEDRSADTTRSADANRSSQTEQTQKAGFFTRHPLLTFILRRILLTFVTLLGVIVVVFFLIQLVPGDPVRIALGTRYTDEAYQALQQASGLDKPLIVQFFSYIGSALIGDLGVSFRNGEPVMMLLLERLPATISLALCAIFVALLIAIPLGTIAGLREGGAVDSIVRVISQFGVSIPDFWMGMMLISVFALGFGWPSSGYTPLTEDPLGWAQHMVLPAITAGVVSAAILTRFIRTAVIDVSHATFVRTATSKGLKYWTVLTKHIGRNALIPVLTVSGIQLATLLGGVIVVEVVFAYPGLGRLIYDAVAARDYPLLQGAILLIAFIFLTINLLVDVLYAIIDPRIRIS</sequence>
<evidence type="ECO:0000256" key="6">
    <source>
        <dbReference type="ARBA" id="ARBA00023136"/>
    </source>
</evidence>
<keyword evidence="4 7" id="KW-0812">Transmembrane</keyword>
<feature type="domain" description="ABC transmembrane type-1" evidence="9">
    <location>
        <begin position="142"/>
        <end position="350"/>
    </location>
</feature>
<feature type="transmembrane region" description="Helical" evidence="7">
    <location>
        <begin position="327"/>
        <end position="353"/>
    </location>
</feature>
<organism evidence="10 11">
    <name type="scientific">Brevibacterium luteolum</name>
    <dbReference type="NCBI Taxonomy" id="199591"/>
    <lineage>
        <taxon>Bacteria</taxon>
        <taxon>Bacillati</taxon>
        <taxon>Actinomycetota</taxon>
        <taxon>Actinomycetes</taxon>
        <taxon>Micrococcales</taxon>
        <taxon>Brevibacteriaceae</taxon>
        <taxon>Brevibacterium</taxon>
    </lineage>
</organism>
<feature type="compositionally biased region" description="Polar residues" evidence="8">
    <location>
        <begin position="1"/>
        <end position="12"/>
    </location>
</feature>
<evidence type="ECO:0000259" key="9">
    <source>
        <dbReference type="PROSITE" id="PS50928"/>
    </source>
</evidence>
<feature type="transmembrane region" description="Helical" evidence="7">
    <location>
        <begin position="146"/>
        <end position="169"/>
    </location>
</feature>
<feature type="transmembrane region" description="Helical" evidence="7">
    <location>
        <begin position="228"/>
        <end position="246"/>
    </location>
</feature>
<evidence type="ECO:0000256" key="4">
    <source>
        <dbReference type="ARBA" id="ARBA00022692"/>
    </source>
</evidence>
<dbReference type="EMBL" id="CP035810">
    <property type="protein sequence ID" value="QIN29043.1"/>
    <property type="molecule type" value="Genomic_DNA"/>
</dbReference>
<feature type="region of interest" description="Disordered" evidence="8">
    <location>
        <begin position="1"/>
        <end position="38"/>
    </location>
</feature>
<dbReference type="Pfam" id="PF00528">
    <property type="entry name" value="BPD_transp_1"/>
    <property type="match status" value="1"/>
</dbReference>
<evidence type="ECO:0000256" key="3">
    <source>
        <dbReference type="ARBA" id="ARBA00022475"/>
    </source>
</evidence>
<evidence type="ECO:0000256" key="5">
    <source>
        <dbReference type="ARBA" id="ARBA00022989"/>
    </source>
</evidence>
<dbReference type="Gene3D" id="1.10.3720.10">
    <property type="entry name" value="MetI-like"/>
    <property type="match status" value="1"/>
</dbReference>
<dbReference type="KEGG" id="blut:EW640_06980"/>
<dbReference type="SUPFAM" id="SSF161098">
    <property type="entry name" value="MetI-like"/>
    <property type="match status" value="1"/>
</dbReference>
<dbReference type="PANTHER" id="PTHR43163:SF6">
    <property type="entry name" value="DIPEPTIDE TRANSPORT SYSTEM PERMEASE PROTEIN DPPB-RELATED"/>
    <property type="match status" value="1"/>
</dbReference>
<feature type="transmembrane region" description="Helical" evidence="7">
    <location>
        <begin position="281"/>
        <end position="307"/>
    </location>
</feature>
<evidence type="ECO:0000256" key="8">
    <source>
        <dbReference type="SAM" id="MobiDB-lite"/>
    </source>
</evidence>
<feature type="transmembrane region" description="Helical" evidence="7">
    <location>
        <begin position="52"/>
        <end position="74"/>
    </location>
</feature>
<dbReference type="AlphaFoldDB" id="A0A6G8KWP4"/>
<keyword evidence="3" id="KW-1003">Cell membrane</keyword>
<name>A0A6G8KWP4_9MICO</name>
<keyword evidence="2 7" id="KW-0813">Transport</keyword>
<accession>A0A6G8KWP4</accession>
<gene>
    <name evidence="10" type="ORF">EW640_06980</name>
</gene>
<feature type="compositionally biased region" description="Polar residues" evidence="8">
    <location>
        <begin position="22"/>
        <end position="38"/>
    </location>
</feature>
<evidence type="ECO:0000256" key="7">
    <source>
        <dbReference type="RuleBase" id="RU363032"/>
    </source>
</evidence>
<keyword evidence="6 7" id="KW-0472">Membrane</keyword>
<evidence type="ECO:0000313" key="11">
    <source>
        <dbReference type="Proteomes" id="UP000501518"/>
    </source>
</evidence>